<proteinExistence type="predicted"/>
<evidence type="ECO:0000313" key="1">
    <source>
        <dbReference type="EMBL" id="VDL69223.1"/>
    </source>
</evidence>
<keyword evidence="2" id="KW-1185">Reference proteome</keyword>
<dbReference type="AlphaFoldDB" id="A0A158QWP5"/>
<dbReference type="EMBL" id="UYSL01019752">
    <property type="protein sequence ID" value="VDL69223.1"/>
    <property type="molecule type" value="Genomic_DNA"/>
</dbReference>
<dbReference type="STRING" id="27835.A0A158QWP5"/>
<sequence length="129" mass="14717">MMRSLVYSGFVAKKQKPKDIVDYAEQRRGQWEQHDDAFELQHDRPDPHGRLASWIRINARPYLPIRHPRTTLNVHVSAGLYQIVDLIASGQAHFVRSPQGVWAGVGYCQDLFGAIIGPSLRLEKIQLSE</sequence>
<reference evidence="1 2" key="2">
    <citation type="submission" date="2018-11" db="EMBL/GenBank/DDBJ databases">
        <authorList>
            <consortium name="Pathogen Informatics"/>
        </authorList>
    </citation>
    <scope>NUCLEOTIDE SEQUENCE [LARGE SCALE GENOMIC DNA]</scope>
</reference>
<dbReference type="Proteomes" id="UP000271162">
    <property type="component" value="Unassembled WGS sequence"/>
</dbReference>
<dbReference type="WBParaSite" id="NBR_0000563301-mRNA-1">
    <property type="protein sequence ID" value="NBR_0000563301-mRNA-1"/>
    <property type="gene ID" value="NBR_0000563301"/>
</dbReference>
<reference evidence="3" key="1">
    <citation type="submission" date="2016-04" db="UniProtKB">
        <authorList>
            <consortium name="WormBaseParasite"/>
        </authorList>
    </citation>
    <scope>IDENTIFICATION</scope>
</reference>
<accession>A0A158QWP5</accession>
<protein>
    <submittedName>
        <fullName evidence="3">Oxidoreductase</fullName>
    </submittedName>
</protein>
<evidence type="ECO:0000313" key="2">
    <source>
        <dbReference type="Proteomes" id="UP000271162"/>
    </source>
</evidence>
<name>A0A158QWP5_NIPBR</name>
<gene>
    <name evidence="1" type="ORF">NBR_LOCUS5634</name>
</gene>
<evidence type="ECO:0000313" key="3">
    <source>
        <dbReference type="WBParaSite" id="NBR_0000563301-mRNA-1"/>
    </source>
</evidence>
<organism evidence="3">
    <name type="scientific">Nippostrongylus brasiliensis</name>
    <name type="common">Rat hookworm</name>
    <dbReference type="NCBI Taxonomy" id="27835"/>
    <lineage>
        <taxon>Eukaryota</taxon>
        <taxon>Metazoa</taxon>
        <taxon>Ecdysozoa</taxon>
        <taxon>Nematoda</taxon>
        <taxon>Chromadorea</taxon>
        <taxon>Rhabditida</taxon>
        <taxon>Rhabditina</taxon>
        <taxon>Rhabditomorpha</taxon>
        <taxon>Strongyloidea</taxon>
        <taxon>Heligmosomidae</taxon>
        <taxon>Nippostrongylus</taxon>
    </lineage>
</organism>